<feature type="transmembrane region" description="Helical" evidence="1">
    <location>
        <begin position="12"/>
        <end position="35"/>
    </location>
</feature>
<evidence type="ECO:0000313" key="2">
    <source>
        <dbReference type="EMBL" id="MBX40424.1"/>
    </source>
</evidence>
<keyword evidence="1" id="KW-0812">Transmembrane</keyword>
<protein>
    <submittedName>
        <fullName evidence="2">Uncharacterized protein</fullName>
    </submittedName>
</protein>
<name>A0A2P2ND71_RHIMU</name>
<reference evidence="2" key="1">
    <citation type="submission" date="2018-02" db="EMBL/GenBank/DDBJ databases">
        <title>Rhizophora mucronata_Transcriptome.</title>
        <authorList>
            <person name="Meera S.P."/>
            <person name="Sreeshan A."/>
            <person name="Augustine A."/>
        </authorList>
    </citation>
    <scope>NUCLEOTIDE SEQUENCE</scope>
    <source>
        <tissue evidence="2">Leaf</tissue>
    </source>
</reference>
<organism evidence="2">
    <name type="scientific">Rhizophora mucronata</name>
    <name type="common">Asiatic mangrove</name>
    <dbReference type="NCBI Taxonomy" id="61149"/>
    <lineage>
        <taxon>Eukaryota</taxon>
        <taxon>Viridiplantae</taxon>
        <taxon>Streptophyta</taxon>
        <taxon>Embryophyta</taxon>
        <taxon>Tracheophyta</taxon>
        <taxon>Spermatophyta</taxon>
        <taxon>Magnoliopsida</taxon>
        <taxon>eudicotyledons</taxon>
        <taxon>Gunneridae</taxon>
        <taxon>Pentapetalae</taxon>
        <taxon>rosids</taxon>
        <taxon>fabids</taxon>
        <taxon>Malpighiales</taxon>
        <taxon>Rhizophoraceae</taxon>
        <taxon>Rhizophora</taxon>
    </lineage>
</organism>
<accession>A0A2P2ND71</accession>
<keyword evidence="1" id="KW-0472">Membrane</keyword>
<keyword evidence="1" id="KW-1133">Transmembrane helix</keyword>
<dbReference type="EMBL" id="GGEC01059940">
    <property type="protein sequence ID" value="MBX40424.1"/>
    <property type="molecule type" value="Transcribed_RNA"/>
</dbReference>
<proteinExistence type="predicted"/>
<sequence length="36" mass="3900">MIPLDDVAAPIGAMFLFFCCILNVCVKLLSANLTIE</sequence>
<evidence type="ECO:0000256" key="1">
    <source>
        <dbReference type="SAM" id="Phobius"/>
    </source>
</evidence>
<dbReference type="AlphaFoldDB" id="A0A2P2ND71"/>